<gene>
    <name evidence="1" type="ORF">C8F04DRAFT_1127968</name>
</gene>
<dbReference type="Proteomes" id="UP001218188">
    <property type="component" value="Unassembled WGS sequence"/>
</dbReference>
<sequence>MGSVPTASLVLGHSASLPFYPRAIAPFLRLSCYHEELAVSRFRTHKSDCALQMPVRTEFVPTLRSFLFKVAHSDSMARYRGIQPSVFAPYCGALPSVFRCSHPLASYHHIRAGPQILSSFGNQTMVPFSVSSSRLPPSSAAILNVFAYYCIHCVPVSSAPSLSVGIYKQLRRRSCVAVFAASCRYV</sequence>
<proteinExistence type="predicted"/>
<keyword evidence="2" id="KW-1185">Reference proteome</keyword>
<name>A0AAD6SDN3_9AGAR</name>
<organism evidence="1 2">
    <name type="scientific">Mycena alexandri</name>
    <dbReference type="NCBI Taxonomy" id="1745969"/>
    <lineage>
        <taxon>Eukaryota</taxon>
        <taxon>Fungi</taxon>
        <taxon>Dikarya</taxon>
        <taxon>Basidiomycota</taxon>
        <taxon>Agaricomycotina</taxon>
        <taxon>Agaricomycetes</taxon>
        <taxon>Agaricomycetidae</taxon>
        <taxon>Agaricales</taxon>
        <taxon>Marasmiineae</taxon>
        <taxon>Mycenaceae</taxon>
        <taxon>Mycena</taxon>
    </lineage>
</organism>
<comment type="caution">
    <text evidence="1">The sequence shown here is derived from an EMBL/GenBank/DDBJ whole genome shotgun (WGS) entry which is preliminary data.</text>
</comment>
<evidence type="ECO:0000313" key="2">
    <source>
        <dbReference type="Proteomes" id="UP001218188"/>
    </source>
</evidence>
<accession>A0AAD6SDN3</accession>
<dbReference type="EMBL" id="JARJCM010000151">
    <property type="protein sequence ID" value="KAJ7025560.1"/>
    <property type="molecule type" value="Genomic_DNA"/>
</dbReference>
<dbReference type="AlphaFoldDB" id="A0AAD6SDN3"/>
<reference evidence="1" key="1">
    <citation type="submission" date="2023-03" db="EMBL/GenBank/DDBJ databases">
        <title>Massive genome expansion in bonnet fungi (Mycena s.s.) driven by repeated elements and novel gene families across ecological guilds.</title>
        <authorList>
            <consortium name="Lawrence Berkeley National Laboratory"/>
            <person name="Harder C.B."/>
            <person name="Miyauchi S."/>
            <person name="Viragh M."/>
            <person name="Kuo A."/>
            <person name="Thoen E."/>
            <person name="Andreopoulos B."/>
            <person name="Lu D."/>
            <person name="Skrede I."/>
            <person name="Drula E."/>
            <person name="Henrissat B."/>
            <person name="Morin E."/>
            <person name="Kohler A."/>
            <person name="Barry K."/>
            <person name="LaButti K."/>
            <person name="Morin E."/>
            <person name="Salamov A."/>
            <person name="Lipzen A."/>
            <person name="Mereny Z."/>
            <person name="Hegedus B."/>
            <person name="Baldrian P."/>
            <person name="Stursova M."/>
            <person name="Weitz H."/>
            <person name="Taylor A."/>
            <person name="Grigoriev I.V."/>
            <person name="Nagy L.G."/>
            <person name="Martin F."/>
            <person name="Kauserud H."/>
        </authorList>
    </citation>
    <scope>NUCLEOTIDE SEQUENCE</scope>
    <source>
        <strain evidence="1">CBHHK200</strain>
    </source>
</reference>
<evidence type="ECO:0000313" key="1">
    <source>
        <dbReference type="EMBL" id="KAJ7025560.1"/>
    </source>
</evidence>
<protein>
    <submittedName>
        <fullName evidence="1">Uncharacterized protein</fullName>
    </submittedName>
</protein>